<name>A0A9N8HTS4_9STRA</name>
<evidence type="ECO:0000313" key="2">
    <source>
        <dbReference type="EMBL" id="CAB9525162.1"/>
    </source>
</evidence>
<comment type="caution">
    <text evidence="2">The sequence shown here is derived from an EMBL/GenBank/DDBJ whole genome shotgun (WGS) entry which is preliminary data.</text>
</comment>
<feature type="region of interest" description="Disordered" evidence="1">
    <location>
        <begin position="1"/>
        <end position="37"/>
    </location>
</feature>
<accession>A0A9N8HTS4</accession>
<dbReference type="Proteomes" id="UP001153069">
    <property type="component" value="Unassembled WGS sequence"/>
</dbReference>
<protein>
    <submittedName>
        <fullName evidence="2">Uncharacterized protein</fullName>
    </submittedName>
</protein>
<organism evidence="2 3">
    <name type="scientific">Seminavis robusta</name>
    <dbReference type="NCBI Taxonomy" id="568900"/>
    <lineage>
        <taxon>Eukaryota</taxon>
        <taxon>Sar</taxon>
        <taxon>Stramenopiles</taxon>
        <taxon>Ochrophyta</taxon>
        <taxon>Bacillariophyta</taxon>
        <taxon>Bacillariophyceae</taxon>
        <taxon>Bacillariophycidae</taxon>
        <taxon>Naviculales</taxon>
        <taxon>Naviculaceae</taxon>
        <taxon>Seminavis</taxon>
    </lineage>
</organism>
<dbReference type="AlphaFoldDB" id="A0A9N8HTS4"/>
<gene>
    <name evidence="2" type="ORF">SEMRO_1638_G287760.1</name>
</gene>
<evidence type="ECO:0000313" key="3">
    <source>
        <dbReference type="Proteomes" id="UP001153069"/>
    </source>
</evidence>
<evidence type="ECO:0000256" key="1">
    <source>
        <dbReference type="SAM" id="MobiDB-lite"/>
    </source>
</evidence>
<reference evidence="2" key="1">
    <citation type="submission" date="2020-06" db="EMBL/GenBank/DDBJ databases">
        <authorList>
            <consortium name="Plant Systems Biology data submission"/>
        </authorList>
    </citation>
    <scope>NUCLEOTIDE SEQUENCE</scope>
    <source>
        <strain evidence="2">D6</strain>
    </source>
</reference>
<feature type="compositionally biased region" description="Basic and acidic residues" evidence="1">
    <location>
        <begin position="1"/>
        <end position="16"/>
    </location>
</feature>
<keyword evidence="3" id="KW-1185">Reference proteome</keyword>
<dbReference type="EMBL" id="CAICTM010001636">
    <property type="protein sequence ID" value="CAB9525162.1"/>
    <property type="molecule type" value="Genomic_DNA"/>
</dbReference>
<proteinExistence type="predicted"/>
<sequence length="117" mass="13432">MSEIRDAESSSKEGRDSMSFAQLMELRERESTPTDPSRWSISYEQLLEIDNLVRKKSRFRGVPSAMTMRDVNETIIVPRCRATKTSYAASLNPKGLEMDSFVSHCWCVRTALLLYAY</sequence>